<proteinExistence type="predicted"/>
<dbReference type="PROSITE" id="PS51257">
    <property type="entry name" value="PROKAR_LIPOPROTEIN"/>
    <property type="match status" value="1"/>
</dbReference>
<protein>
    <recommendedName>
        <fullName evidence="4">Outer membrane assembly lipoprotein YfiO</fullName>
    </recommendedName>
</protein>
<reference evidence="2 3" key="1">
    <citation type="submission" date="2024-09" db="EMBL/GenBank/DDBJ databases">
        <authorList>
            <person name="Sun Q."/>
            <person name="Mori K."/>
        </authorList>
    </citation>
    <scope>NUCLEOTIDE SEQUENCE [LARGE SCALE GENOMIC DNA]</scope>
    <source>
        <strain evidence="2 3">NCAIM B.02537</strain>
    </source>
</reference>
<dbReference type="EMBL" id="JBHLTL010000001">
    <property type="protein sequence ID" value="MFC0588305.1"/>
    <property type="molecule type" value="Genomic_DNA"/>
</dbReference>
<feature type="signal peptide" evidence="1">
    <location>
        <begin position="1"/>
        <end position="25"/>
    </location>
</feature>
<keyword evidence="3" id="KW-1185">Reference proteome</keyword>
<gene>
    <name evidence="2" type="ORF">ACFFF7_02655</name>
</gene>
<accession>A0ABV6PEQ0</accession>
<sequence length="697" mass="74445">MKARWLAKGASVIAVLAATAAFACADGGCEGGFSLVGKSYSCRGRAMLAPGNDSRLNLMQMLADRGGRSTAGLTYPDAGSDYNNLGQVFVDWRMYRQALFPKADEETAATGQDYAGSRCAGFAAGSAALSAAMQANRALPPAERDALLTARGAAQDACKQSVSWERRYGDAAKLGPLPSFGQWPTVSSAAGRDFLAYLQAADAFYGERFDVARSGFAGLARANDPWLRETAAYLTIRVEFAAAQAPAFDEYGSYAGGAKVDRAAVKRGLEALAGYLKAWPQGRYAASAQGLLRRGLWLAGDYQALAATYARMTDAVSPQQEAAALLVEEVDTKFLFNPESAAATSQGALLLATQDLIALRDGGSELTAAALEAQAPRFAGAPRLFGYLQASQAFYVARDYARVLQLIPDEAKRPSFSNLEFSRQVLRGMALAALKDRNEAGFWQELLGGSTGLWQRPLVELGLAMSWERSGRVDAVFAPGSPVTDPTLRALLLDNSAAPALLRRVAQDRAIKSDERDKALYNLLSGELSRGQFAVFAADTALPLSGEMPSAKIFSKGPFGDGAYPCASIAVSARALAANPQDNAALLCLGDFFRLHGIGDTGYPDFGPAKDELGGFTKGFVGKQLARADFYTKVIASPAARADDKAYALYRAVMCYAPSGVSECGAEAPKAQRKAWYDQLKREYPASAWAKKLRYYW</sequence>
<organism evidence="2 3">
    <name type="scientific">Novosphingobium aquiterrae</name>
    <dbReference type="NCBI Taxonomy" id="624388"/>
    <lineage>
        <taxon>Bacteria</taxon>
        <taxon>Pseudomonadati</taxon>
        <taxon>Pseudomonadota</taxon>
        <taxon>Alphaproteobacteria</taxon>
        <taxon>Sphingomonadales</taxon>
        <taxon>Sphingomonadaceae</taxon>
        <taxon>Novosphingobium</taxon>
    </lineage>
</organism>
<keyword evidence="1" id="KW-0732">Signal</keyword>
<evidence type="ECO:0008006" key="4">
    <source>
        <dbReference type="Google" id="ProtNLM"/>
    </source>
</evidence>
<dbReference type="RefSeq" id="WP_379479812.1">
    <property type="nucleotide sequence ID" value="NZ_JBHLTL010000001.1"/>
</dbReference>
<dbReference type="Proteomes" id="UP001589943">
    <property type="component" value="Unassembled WGS sequence"/>
</dbReference>
<evidence type="ECO:0000313" key="3">
    <source>
        <dbReference type="Proteomes" id="UP001589943"/>
    </source>
</evidence>
<feature type="chain" id="PRO_5045651839" description="Outer membrane assembly lipoprotein YfiO" evidence="1">
    <location>
        <begin position="26"/>
        <end position="697"/>
    </location>
</feature>
<comment type="caution">
    <text evidence="2">The sequence shown here is derived from an EMBL/GenBank/DDBJ whole genome shotgun (WGS) entry which is preliminary data.</text>
</comment>
<evidence type="ECO:0000256" key="1">
    <source>
        <dbReference type="SAM" id="SignalP"/>
    </source>
</evidence>
<evidence type="ECO:0000313" key="2">
    <source>
        <dbReference type="EMBL" id="MFC0588305.1"/>
    </source>
</evidence>
<name>A0ABV6PEQ0_9SPHN</name>